<dbReference type="InterPro" id="IPR017441">
    <property type="entry name" value="Protein_kinase_ATP_BS"/>
</dbReference>
<comment type="caution">
    <text evidence="12">The sequence shown here is derived from an EMBL/GenBank/DDBJ whole genome shotgun (WGS) entry which is preliminary data.</text>
</comment>
<evidence type="ECO:0000256" key="7">
    <source>
        <dbReference type="ARBA" id="ARBA00022840"/>
    </source>
</evidence>
<evidence type="ECO:0000256" key="10">
    <source>
        <dbReference type="PROSITE-ProRule" id="PRU10141"/>
    </source>
</evidence>
<dbReference type="InterPro" id="IPR011009">
    <property type="entry name" value="Kinase-like_dom_sf"/>
</dbReference>
<organism evidence="12 13">
    <name type="scientific">Rotaria socialis</name>
    <dbReference type="NCBI Taxonomy" id="392032"/>
    <lineage>
        <taxon>Eukaryota</taxon>
        <taxon>Metazoa</taxon>
        <taxon>Spiralia</taxon>
        <taxon>Gnathifera</taxon>
        <taxon>Rotifera</taxon>
        <taxon>Eurotatoria</taxon>
        <taxon>Bdelloidea</taxon>
        <taxon>Philodinida</taxon>
        <taxon>Philodinidae</taxon>
        <taxon>Rotaria</taxon>
    </lineage>
</organism>
<dbReference type="GO" id="GO:0035556">
    <property type="term" value="P:intracellular signal transduction"/>
    <property type="evidence" value="ECO:0007669"/>
    <property type="project" value="TreeGrafter"/>
</dbReference>
<keyword evidence="5 10" id="KW-0547">Nucleotide-binding</keyword>
<gene>
    <name evidence="12" type="ORF">TOA249_LOCUS21554</name>
</gene>
<dbReference type="InterPro" id="IPR000719">
    <property type="entry name" value="Prot_kinase_dom"/>
</dbReference>
<sequence length="150" mass="17226">MWQFTETLGEGAYGEVVLAKNANTNEFAAVKVIDINRLKGNDVVIRKEIDLHKLFRHENIIRFYGYKQQHSNYYLFLEYAAGGELFDKIEPDVGMPEYLAQHYFKQVVAGMVWAKTPYRGEPVDVWSCGVILTAMLTGELPWDQPSYPNS</sequence>
<evidence type="ECO:0000259" key="11">
    <source>
        <dbReference type="PROSITE" id="PS50011"/>
    </source>
</evidence>
<comment type="similarity">
    <text evidence="1">Belongs to the protein kinase superfamily. CAMK Ser/Thr protein kinase family. NIM1 subfamily.</text>
</comment>
<proteinExistence type="inferred from homology"/>
<evidence type="ECO:0000256" key="8">
    <source>
        <dbReference type="ARBA" id="ARBA00047899"/>
    </source>
</evidence>
<evidence type="ECO:0000256" key="2">
    <source>
        <dbReference type="ARBA" id="ARBA00012513"/>
    </source>
</evidence>
<protein>
    <recommendedName>
        <fullName evidence="2">non-specific serine/threonine protein kinase</fullName>
        <ecNumber evidence="2">2.7.11.1</ecNumber>
    </recommendedName>
</protein>
<feature type="domain" description="Protein kinase" evidence="11">
    <location>
        <begin position="2"/>
        <end position="150"/>
    </location>
</feature>
<dbReference type="PANTHER" id="PTHR24346:SF107">
    <property type="entry name" value="SERINE_THREONINE-PROTEIN KINASE CHK1"/>
    <property type="match status" value="1"/>
</dbReference>
<dbReference type="FunFam" id="3.30.200.20:FF:000042">
    <property type="entry name" value="Aurora kinase A"/>
    <property type="match status" value="1"/>
</dbReference>
<dbReference type="PROSITE" id="PS00107">
    <property type="entry name" value="PROTEIN_KINASE_ATP"/>
    <property type="match status" value="1"/>
</dbReference>
<evidence type="ECO:0000256" key="6">
    <source>
        <dbReference type="ARBA" id="ARBA00022777"/>
    </source>
</evidence>
<evidence type="ECO:0000256" key="1">
    <source>
        <dbReference type="ARBA" id="ARBA00010791"/>
    </source>
</evidence>
<dbReference type="AlphaFoldDB" id="A0A821MKW9"/>
<dbReference type="PANTHER" id="PTHR24346">
    <property type="entry name" value="MAP/MICROTUBULE AFFINITY-REGULATING KINASE"/>
    <property type="match status" value="1"/>
</dbReference>
<dbReference type="SMART" id="SM00220">
    <property type="entry name" value="S_TKc"/>
    <property type="match status" value="1"/>
</dbReference>
<dbReference type="SUPFAM" id="SSF56112">
    <property type="entry name" value="Protein kinase-like (PK-like)"/>
    <property type="match status" value="1"/>
</dbReference>
<reference evidence="12" key="1">
    <citation type="submission" date="2021-02" db="EMBL/GenBank/DDBJ databases">
        <authorList>
            <person name="Nowell W R."/>
        </authorList>
    </citation>
    <scope>NUCLEOTIDE SEQUENCE</scope>
</reference>
<comment type="catalytic activity">
    <reaction evidence="8">
        <text>L-threonyl-[protein] + ATP = O-phospho-L-threonyl-[protein] + ADP + H(+)</text>
        <dbReference type="Rhea" id="RHEA:46608"/>
        <dbReference type="Rhea" id="RHEA-COMP:11060"/>
        <dbReference type="Rhea" id="RHEA-COMP:11605"/>
        <dbReference type="ChEBI" id="CHEBI:15378"/>
        <dbReference type="ChEBI" id="CHEBI:30013"/>
        <dbReference type="ChEBI" id="CHEBI:30616"/>
        <dbReference type="ChEBI" id="CHEBI:61977"/>
        <dbReference type="ChEBI" id="CHEBI:456216"/>
        <dbReference type="EC" id="2.7.11.1"/>
    </reaction>
</comment>
<evidence type="ECO:0000313" key="12">
    <source>
        <dbReference type="EMBL" id="CAF4770405.1"/>
    </source>
</evidence>
<dbReference type="GO" id="GO:0004674">
    <property type="term" value="F:protein serine/threonine kinase activity"/>
    <property type="evidence" value="ECO:0007669"/>
    <property type="project" value="UniProtKB-KW"/>
</dbReference>
<keyword evidence="7 10" id="KW-0067">ATP-binding</keyword>
<dbReference type="GO" id="GO:0005524">
    <property type="term" value="F:ATP binding"/>
    <property type="evidence" value="ECO:0007669"/>
    <property type="project" value="UniProtKB-UniRule"/>
</dbReference>
<keyword evidence="6" id="KW-0418">Kinase</keyword>
<dbReference type="PROSITE" id="PS50011">
    <property type="entry name" value="PROTEIN_KINASE_DOM"/>
    <property type="match status" value="1"/>
</dbReference>
<dbReference type="GO" id="GO:0005737">
    <property type="term" value="C:cytoplasm"/>
    <property type="evidence" value="ECO:0007669"/>
    <property type="project" value="TreeGrafter"/>
</dbReference>
<feature type="binding site" evidence="10">
    <location>
        <position position="31"/>
    </location>
    <ligand>
        <name>ATP</name>
        <dbReference type="ChEBI" id="CHEBI:30616"/>
    </ligand>
</feature>
<dbReference type="EMBL" id="CAJOBS010001874">
    <property type="protein sequence ID" value="CAF4770405.1"/>
    <property type="molecule type" value="Genomic_DNA"/>
</dbReference>
<name>A0A821MKW9_9BILA</name>
<dbReference type="Gene3D" id="3.30.200.20">
    <property type="entry name" value="Phosphorylase Kinase, domain 1"/>
    <property type="match status" value="1"/>
</dbReference>
<keyword evidence="3" id="KW-0723">Serine/threonine-protein kinase</keyword>
<evidence type="ECO:0000256" key="9">
    <source>
        <dbReference type="ARBA" id="ARBA00048679"/>
    </source>
</evidence>
<evidence type="ECO:0000256" key="4">
    <source>
        <dbReference type="ARBA" id="ARBA00022679"/>
    </source>
</evidence>
<evidence type="ECO:0000256" key="3">
    <source>
        <dbReference type="ARBA" id="ARBA00022527"/>
    </source>
</evidence>
<evidence type="ECO:0000256" key="5">
    <source>
        <dbReference type="ARBA" id="ARBA00022741"/>
    </source>
</evidence>
<evidence type="ECO:0000313" key="13">
    <source>
        <dbReference type="Proteomes" id="UP000663838"/>
    </source>
</evidence>
<dbReference type="EC" id="2.7.11.1" evidence="2"/>
<keyword evidence="4" id="KW-0808">Transferase</keyword>
<accession>A0A821MKW9</accession>
<dbReference type="Gene3D" id="1.10.510.10">
    <property type="entry name" value="Transferase(Phosphotransferase) domain 1"/>
    <property type="match status" value="1"/>
</dbReference>
<dbReference type="Proteomes" id="UP000663838">
    <property type="component" value="Unassembled WGS sequence"/>
</dbReference>
<comment type="catalytic activity">
    <reaction evidence="9">
        <text>L-seryl-[protein] + ATP = O-phospho-L-seryl-[protein] + ADP + H(+)</text>
        <dbReference type="Rhea" id="RHEA:17989"/>
        <dbReference type="Rhea" id="RHEA-COMP:9863"/>
        <dbReference type="Rhea" id="RHEA-COMP:11604"/>
        <dbReference type="ChEBI" id="CHEBI:15378"/>
        <dbReference type="ChEBI" id="CHEBI:29999"/>
        <dbReference type="ChEBI" id="CHEBI:30616"/>
        <dbReference type="ChEBI" id="CHEBI:83421"/>
        <dbReference type="ChEBI" id="CHEBI:456216"/>
        <dbReference type="EC" id="2.7.11.1"/>
    </reaction>
</comment>
<dbReference type="Pfam" id="PF00069">
    <property type="entry name" value="Pkinase"/>
    <property type="match status" value="1"/>
</dbReference>